<protein>
    <submittedName>
        <fullName evidence="1">Uncharacterized protein</fullName>
    </submittedName>
</protein>
<comment type="caution">
    <text evidence="1">The sequence shown here is derived from an EMBL/GenBank/DDBJ whole genome shotgun (WGS) entry which is preliminary data.</text>
</comment>
<dbReference type="EMBL" id="QTSX02007303">
    <property type="protein sequence ID" value="KAJ9048891.1"/>
    <property type="molecule type" value="Genomic_DNA"/>
</dbReference>
<accession>A0ACC2RFT3</accession>
<gene>
    <name evidence="1" type="ORF">DSO57_1030054</name>
</gene>
<reference evidence="1" key="1">
    <citation type="submission" date="2022-04" db="EMBL/GenBank/DDBJ databases">
        <title>Genome of the entomopathogenic fungus Entomophthora muscae.</title>
        <authorList>
            <person name="Elya C."/>
            <person name="Lovett B.R."/>
            <person name="Lee E."/>
            <person name="Macias A.M."/>
            <person name="Hajek A.E."/>
            <person name="De Bivort B.L."/>
            <person name="Kasson M.T."/>
            <person name="De Fine Licht H.H."/>
            <person name="Stajich J.E."/>
        </authorList>
    </citation>
    <scope>NUCLEOTIDE SEQUENCE</scope>
    <source>
        <strain evidence="1">Berkeley</strain>
    </source>
</reference>
<sequence>MHISEIHFPLLENDNPFQLVPGYDPGHTLGTGGQEPHNGTKEAQKIFNCFAALAMVRKEEVNLFYNELLNNKYIIENQEAFAPFIQYFKHQVVYSRDIAASASAETQLIRTAISRSKKV</sequence>
<proteinExistence type="predicted"/>
<dbReference type="Proteomes" id="UP001165960">
    <property type="component" value="Unassembled WGS sequence"/>
</dbReference>
<evidence type="ECO:0000313" key="2">
    <source>
        <dbReference type="Proteomes" id="UP001165960"/>
    </source>
</evidence>
<organism evidence="1 2">
    <name type="scientific">Entomophthora muscae</name>
    <dbReference type="NCBI Taxonomy" id="34485"/>
    <lineage>
        <taxon>Eukaryota</taxon>
        <taxon>Fungi</taxon>
        <taxon>Fungi incertae sedis</taxon>
        <taxon>Zoopagomycota</taxon>
        <taxon>Entomophthoromycotina</taxon>
        <taxon>Entomophthoromycetes</taxon>
        <taxon>Entomophthorales</taxon>
        <taxon>Entomophthoraceae</taxon>
        <taxon>Entomophthora</taxon>
    </lineage>
</organism>
<keyword evidence="2" id="KW-1185">Reference proteome</keyword>
<evidence type="ECO:0000313" key="1">
    <source>
        <dbReference type="EMBL" id="KAJ9048891.1"/>
    </source>
</evidence>
<name>A0ACC2RFT3_9FUNG</name>